<keyword evidence="8" id="KW-1185">Reference proteome</keyword>
<dbReference type="PROSITE" id="PS51228">
    <property type="entry name" value="ACB_2"/>
    <property type="match status" value="1"/>
</dbReference>
<sequence length="323" mass="35711">MADWIHYIPSLLFGLIVSFLLAKLFSFVFSSGDDHFLTSTTPTNPNHHHRHHHNKSPLNDTNAEFSRSQNELLLIHRHNKLPQTDIDDDDWEGVETTELEQAFCAATAFVAAIAADRSSLKVSSSLQLKLYGLYMIATDGVCNVPQPSAIKITARAKWNAWRKLGDMSHEDAMQKYLEIITQLYPTWADGSTFNKRVGHNNETSSKDTKPMGPDFSSLMHEEESGNELKLDAAREGDADNLLKCDSEGQMPLAVDHDHIDVAEKTSSKKENDGETPLCSAAVGELGEIGASLVKHNAATGIQDDDDGKHPSDMSDSNWHSVQT</sequence>
<evidence type="ECO:0000256" key="1">
    <source>
        <dbReference type="ARBA" id="ARBA00005567"/>
    </source>
</evidence>
<dbReference type="Proteomes" id="UP001229421">
    <property type="component" value="Unassembled WGS sequence"/>
</dbReference>
<dbReference type="GO" id="GO:0000062">
    <property type="term" value="F:fatty-acyl-CoA binding"/>
    <property type="evidence" value="ECO:0007669"/>
    <property type="project" value="InterPro"/>
</dbReference>
<feature type="compositionally biased region" description="Polar residues" evidence="5">
    <location>
        <begin position="313"/>
        <end position="323"/>
    </location>
</feature>
<keyword evidence="3" id="KW-0040">ANK repeat</keyword>
<dbReference type="Gene3D" id="1.20.80.10">
    <property type="match status" value="1"/>
</dbReference>
<dbReference type="EMBL" id="JAUHHV010000008">
    <property type="protein sequence ID" value="KAK1415171.1"/>
    <property type="molecule type" value="Genomic_DNA"/>
</dbReference>
<evidence type="ECO:0000256" key="3">
    <source>
        <dbReference type="ARBA" id="ARBA00023043"/>
    </source>
</evidence>
<feature type="region of interest" description="Disordered" evidence="5">
    <location>
        <begin position="296"/>
        <end position="323"/>
    </location>
</feature>
<dbReference type="AlphaFoldDB" id="A0AAD8NNR6"/>
<feature type="region of interest" description="Disordered" evidence="5">
    <location>
        <begin position="40"/>
        <end position="60"/>
    </location>
</feature>
<comment type="similarity">
    <text evidence="1">Belongs to the ACBP family.</text>
</comment>
<feature type="domain" description="ACB" evidence="6">
    <location>
        <begin position="99"/>
        <end position="189"/>
    </location>
</feature>
<dbReference type="InterPro" id="IPR035984">
    <property type="entry name" value="Acyl-CoA-binding_sf"/>
</dbReference>
<keyword evidence="2" id="KW-0677">Repeat</keyword>
<dbReference type="Pfam" id="PF00887">
    <property type="entry name" value="ACBP"/>
    <property type="match status" value="1"/>
</dbReference>
<evidence type="ECO:0000256" key="5">
    <source>
        <dbReference type="SAM" id="MobiDB-lite"/>
    </source>
</evidence>
<reference evidence="7" key="1">
    <citation type="journal article" date="2023" name="bioRxiv">
        <title>Improved chromosome-level genome assembly for marigold (Tagetes erecta).</title>
        <authorList>
            <person name="Jiang F."/>
            <person name="Yuan L."/>
            <person name="Wang S."/>
            <person name="Wang H."/>
            <person name="Xu D."/>
            <person name="Wang A."/>
            <person name="Fan W."/>
        </authorList>
    </citation>
    <scope>NUCLEOTIDE SEQUENCE</scope>
    <source>
        <strain evidence="7">WSJ</strain>
        <tissue evidence="7">Leaf</tissue>
    </source>
</reference>
<feature type="region of interest" description="Disordered" evidence="5">
    <location>
        <begin position="198"/>
        <end position="227"/>
    </location>
</feature>
<dbReference type="PANTHER" id="PTHR24119">
    <property type="entry name" value="ACYL-COA-BINDING DOMAIN-CONTAINING PROTEIN 6"/>
    <property type="match status" value="1"/>
</dbReference>
<dbReference type="InterPro" id="IPR000582">
    <property type="entry name" value="Acyl-CoA-binding_protein"/>
</dbReference>
<name>A0AAD8NNR6_TARER</name>
<gene>
    <name evidence="7" type="ORF">QVD17_30943</name>
</gene>
<dbReference type="SUPFAM" id="SSF47027">
    <property type="entry name" value="Acyl-CoA binding protein"/>
    <property type="match status" value="1"/>
</dbReference>
<evidence type="ECO:0000313" key="7">
    <source>
        <dbReference type="EMBL" id="KAK1415171.1"/>
    </source>
</evidence>
<organism evidence="7 8">
    <name type="scientific">Tagetes erecta</name>
    <name type="common">African marigold</name>
    <dbReference type="NCBI Taxonomy" id="13708"/>
    <lineage>
        <taxon>Eukaryota</taxon>
        <taxon>Viridiplantae</taxon>
        <taxon>Streptophyta</taxon>
        <taxon>Embryophyta</taxon>
        <taxon>Tracheophyta</taxon>
        <taxon>Spermatophyta</taxon>
        <taxon>Magnoliopsida</taxon>
        <taxon>eudicotyledons</taxon>
        <taxon>Gunneridae</taxon>
        <taxon>Pentapetalae</taxon>
        <taxon>asterids</taxon>
        <taxon>campanulids</taxon>
        <taxon>Asterales</taxon>
        <taxon>Asteraceae</taxon>
        <taxon>Asteroideae</taxon>
        <taxon>Heliantheae alliance</taxon>
        <taxon>Tageteae</taxon>
        <taxon>Tagetes</taxon>
    </lineage>
</organism>
<proteinExistence type="inferred from homology"/>
<accession>A0AAD8NNR6</accession>
<feature type="compositionally biased region" description="Basic residues" evidence="5">
    <location>
        <begin position="46"/>
        <end position="55"/>
    </location>
</feature>
<protein>
    <recommendedName>
        <fullName evidence="6">ACB domain-containing protein</fullName>
    </recommendedName>
</protein>
<dbReference type="PANTHER" id="PTHR24119:SF0">
    <property type="entry name" value="ACYL-COA-BINDING DOMAIN-CONTAINING PROTEIN 6"/>
    <property type="match status" value="1"/>
</dbReference>
<keyword evidence="4" id="KW-0446">Lipid-binding</keyword>
<comment type="caution">
    <text evidence="7">The sequence shown here is derived from an EMBL/GenBank/DDBJ whole genome shotgun (WGS) entry which is preliminary data.</text>
</comment>
<evidence type="ECO:0000256" key="4">
    <source>
        <dbReference type="ARBA" id="ARBA00023121"/>
    </source>
</evidence>
<evidence type="ECO:0000313" key="8">
    <source>
        <dbReference type="Proteomes" id="UP001229421"/>
    </source>
</evidence>
<dbReference type="InterPro" id="IPR014352">
    <property type="entry name" value="FERM/acyl-CoA-bd_prot_sf"/>
</dbReference>
<evidence type="ECO:0000256" key="2">
    <source>
        <dbReference type="ARBA" id="ARBA00022737"/>
    </source>
</evidence>
<evidence type="ECO:0000259" key="6">
    <source>
        <dbReference type="PROSITE" id="PS51228"/>
    </source>
</evidence>
<dbReference type="PRINTS" id="PR00689">
    <property type="entry name" value="ACOABINDINGP"/>
</dbReference>